<feature type="region of interest" description="Disordered" evidence="12">
    <location>
        <begin position="586"/>
        <end position="653"/>
    </location>
</feature>
<dbReference type="PANTHER" id="PTHR48050">
    <property type="entry name" value="STEROL 3-BETA-GLUCOSYLTRANSFERASE"/>
    <property type="match status" value="1"/>
</dbReference>
<evidence type="ECO:0000313" key="14">
    <source>
        <dbReference type="EMBL" id="KAK8227315.1"/>
    </source>
</evidence>
<comment type="subcellular location">
    <subcellularLocation>
        <location evidence="2">Cytoplasm</location>
    </subcellularLocation>
    <subcellularLocation>
        <location evidence="1">Membrane</location>
        <topology evidence="1">Peripheral membrane protein</topology>
    </subcellularLocation>
</comment>
<evidence type="ECO:0000256" key="12">
    <source>
        <dbReference type="SAM" id="MobiDB-lite"/>
    </source>
</evidence>
<dbReference type="InterPro" id="IPR010610">
    <property type="entry name" value="EryCIII-like_C"/>
</dbReference>
<evidence type="ECO:0000313" key="15">
    <source>
        <dbReference type="Proteomes" id="UP001492380"/>
    </source>
</evidence>
<evidence type="ECO:0000256" key="6">
    <source>
        <dbReference type="ARBA" id="ARBA00022676"/>
    </source>
</evidence>
<evidence type="ECO:0000256" key="5">
    <source>
        <dbReference type="ARBA" id="ARBA00022490"/>
    </source>
</evidence>
<dbReference type="CDD" id="cd03784">
    <property type="entry name" value="GT1_Gtf-like"/>
    <property type="match status" value="1"/>
</dbReference>
<evidence type="ECO:0000256" key="3">
    <source>
        <dbReference type="ARBA" id="ARBA00006962"/>
    </source>
</evidence>
<dbReference type="CDD" id="cd13215">
    <property type="entry name" value="PH-GRAM1_AGT26"/>
    <property type="match status" value="1"/>
</dbReference>
<name>A0ABR1YF98_9PEZI</name>
<evidence type="ECO:0000256" key="11">
    <source>
        <dbReference type="ARBA" id="ARBA00049453"/>
    </source>
</evidence>
<evidence type="ECO:0000256" key="10">
    <source>
        <dbReference type="ARBA" id="ARBA00047886"/>
    </source>
</evidence>
<feature type="compositionally biased region" description="Basic and acidic residues" evidence="12">
    <location>
        <begin position="604"/>
        <end position="627"/>
    </location>
</feature>
<dbReference type="SUPFAM" id="SSF53756">
    <property type="entry name" value="UDP-Glycosyltransferase/glycogen phosphorylase"/>
    <property type="match status" value="1"/>
</dbReference>
<dbReference type="Pfam" id="PF03033">
    <property type="entry name" value="Glyco_transf_28"/>
    <property type="match status" value="1"/>
</dbReference>
<protein>
    <recommendedName>
        <fullName evidence="4">sterol 3beta-glucosyltransferase</fullName>
        <ecNumber evidence="4">2.4.1.173</ecNumber>
    </recommendedName>
    <alternativeName>
        <fullName evidence="9">Autophagy-related protein 26</fullName>
    </alternativeName>
</protein>
<feature type="compositionally biased region" description="Acidic residues" evidence="12">
    <location>
        <begin position="1393"/>
        <end position="1409"/>
    </location>
</feature>
<keyword evidence="8" id="KW-0472">Membrane</keyword>
<dbReference type="Proteomes" id="UP001492380">
    <property type="component" value="Unassembled WGS sequence"/>
</dbReference>
<dbReference type="InterPro" id="IPR048066">
    <property type="entry name" value="ATG26_PH_GRAM1"/>
</dbReference>
<gene>
    <name evidence="14" type="ORF">HDK90DRAFT_55697</name>
</gene>
<evidence type="ECO:0000256" key="1">
    <source>
        <dbReference type="ARBA" id="ARBA00004170"/>
    </source>
</evidence>
<feature type="region of interest" description="Disordered" evidence="12">
    <location>
        <begin position="76"/>
        <end position="193"/>
    </location>
</feature>
<feature type="compositionally biased region" description="Basic and acidic residues" evidence="12">
    <location>
        <begin position="19"/>
        <end position="38"/>
    </location>
</feature>
<organism evidence="14 15">
    <name type="scientific">Phyllosticta capitalensis</name>
    <dbReference type="NCBI Taxonomy" id="121624"/>
    <lineage>
        <taxon>Eukaryota</taxon>
        <taxon>Fungi</taxon>
        <taxon>Dikarya</taxon>
        <taxon>Ascomycota</taxon>
        <taxon>Pezizomycotina</taxon>
        <taxon>Dothideomycetes</taxon>
        <taxon>Dothideomycetes incertae sedis</taxon>
        <taxon>Botryosphaeriales</taxon>
        <taxon>Phyllostictaceae</taxon>
        <taxon>Phyllosticta</taxon>
    </lineage>
</organism>
<feature type="region of interest" description="Disordered" evidence="12">
    <location>
        <begin position="442"/>
        <end position="563"/>
    </location>
</feature>
<dbReference type="SUPFAM" id="SSF50729">
    <property type="entry name" value="PH domain-like"/>
    <property type="match status" value="1"/>
</dbReference>
<dbReference type="EMBL" id="JBBWRZ010000010">
    <property type="protein sequence ID" value="KAK8227315.1"/>
    <property type="molecule type" value="Genomic_DNA"/>
</dbReference>
<dbReference type="Gene3D" id="2.30.29.30">
    <property type="entry name" value="Pleckstrin-homology domain (PH domain)/Phosphotyrosine-binding domain (PTB)"/>
    <property type="match status" value="3"/>
</dbReference>
<feature type="region of interest" description="Disordered" evidence="12">
    <location>
        <begin position="1371"/>
        <end position="1478"/>
    </location>
</feature>
<comment type="caution">
    <text evidence="14">The sequence shown here is derived from an EMBL/GenBank/DDBJ whole genome shotgun (WGS) entry which is preliminary data.</text>
</comment>
<evidence type="ECO:0000256" key="4">
    <source>
        <dbReference type="ARBA" id="ARBA00012650"/>
    </source>
</evidence>
<comment type="catalytic activity">
    <reaction evidence="11">
        <text>a sterol + UDP-alpha-D-glucose = a sterol 3-beta-D-glucoside + UDP + H(+)</text>
        <dbReference type="Rhea" id="RHEA:22724"/>
        <dbReference type="ChEBI" id="CHEBI:15378"/>
        <dbReference type="ChEBI" id="CHEBI:15889"/>
        <dbReference type="ChEBI" id="CHEBI:37424"/>
        <dbReference type="ChEBI" id="CHEBI:58223"/>
        <dbReference type="ChEBI" id="CHEBI:58885"/>
        <dbReference type="EC" id="2.4.1.173"/>
    </reaction>
    <physiologicalReaction direction="left-to-right" evidence="11">
        <dbReference type="Rhea" id="RHEA:22725"/>
    </physiologicalReaction>
</comment>
<dbReference type="EC" id="2.4.1.173" evidence="4"/>
<dbReference type="PANTHER" id="PTHR48050:SF25">
    <property type="entry name" value="STEROL 3-BETA-GLUCOSYLTRANSFERASE"/>
    <property type="match status" value="1"/>
</dbReference>
<feature type="compositionally biased region" description="Basic and acidic residues" evidence="12">
    <location>
        <begin position="1461"/>
        <end position="1472"/>
    </location>
</feature>
<keyword evidence="5" id="KW-0963">Cytoplasm</keyword>
<dbReference type="InterPro" id="IPR011993">
    <property type="entry name" value="PH-like_dom_sf"/>
</dbReference>
<feature type="compositionally biased region" description="Low complexity" evidence="12">
    <location>
        <begin position="487"/>
        <end position="497"/>
    </location>
</feature>
<feature type="region of interest" description="Disordered" evidence="12">
    <location>
        <begin position="1"/>
        <end position="55"/>
    </location>
</feature>
<dbReference type="SMART" id="SM00568">
    <property type="entry name" value="GRAM"/>
    <property type="match status" value="2"/>
</dbReference>
<dbReference type="SMART" id="SM00233">
    <property type="entry name" value="PH"/>
    <property type="match status" value="1"/>
</dbReference>
<dbReference type="Pfam" id="PF06722">
    <property type="entry name" value="EryCIII-like_C"/>
    <property type="match status" value="1"/>
</dbReference>
<reference evidence="14 15" key="1">
    <citation type="submission" date="2024-04" db="EMBL/GenBank/DDBJ databases">
        <title>Phyllosticta paracitricarpa is synonymous to the EU quarantine fungus P. citricarpa based on phylogenomic analyses.</title>
        <authorList>
            <consortium name="Lawrence Berkeley National Laboratory"/>
            <person name="Van Ingen-Buijs V.A."/>
            <person name="Van Westerhoven A.C."/>
            <person name="Haridas S."/>
            <person name="Skiadas P."/>
            <person name="Martin F."/>
            <person name="Groenewald J.Z."/>
            <person name="Crous P.W."/>
            <person name="Seidl M.F."/>
        </authorList>
    </citation>
    <scope>NUCLEOTIDE SEQUENCE [LARGE SCALE GENOMIC DNA]</scope>
    <source>
        <strain evidence="14 15">CBS 123374</strain>
    </source>
</reference>
<dbReference type="Gene3D" id="3.40.50.2000">
    <property type="entry name" value="Glycogen Phosphorylase B"/>
    <property type="match status" value="2"/>
</dbReference>
<dbReference type="CDD" id="cd13216">
    <property type="entry name" value="PH-GRAM2_AGT26"/>
    <property type="match status" value="1"/>
</dbReference>
<feature type="compositionally biased region" description="Basic and acidic residues" evidence="12">
    <location>
        <begin position="164"/>
        <end position="180"/>
    </location>
</feature>
<feature type="compositionally biased region" description="Polar residues" evidence="12">
    <location>
        <begin position="590"/>
        <end position="602"/>
    </location>
</feature>
<dbReference type="InterPro" id="IPR002213">
    <property type="entry name" value="UDP_glucos_trans"/>
</dbReference>
<comment type="catalytic activity">
    <reaction evidence="10">
        <text>ergosterol + UDP-alpha-D-glucose = ergosteryl 3-beta-D-glucoside + UDP + H(+)</text>
        <dbReference type="Rhea" id="RHEA:61836"/>
        <dbReference type="ChEBI" id="CHEBI:15378"/>
        <dbReference type="ChEBI" id="CHEBI:16933"/>
        <dbReference type="ChEBI" id="CHEBI:52973"/>
        <dbReference type="ChEBI" id="CHEBI:58223"/>
        <dbReference type="ChEBI" id="CHEBI:58885"/>
    </reaction>
    <physiologicalReaction direction="left-to-right" evidence="10">
        <dbReference type="Rhea" id="RHEA:61837"/>
    </physiologicalReaction>
</comment>
<feature type="compositionally biased region" description="Polar residues" evidence="12">
    <location>
        <begin position="629"/>
        <end position="651"/>
    </location>
</feature>
<proteinExistence type="inferred from homology"/>
<evidence type="ECO:0000256" key="8">
    <source>
        <dbReference type="ARBA" id="ARBA00023136"/>
    </source>
</evidence>
<evidence type="ECO:0000256" key="9">
    <source>
        <dbReference type="ARBA" id="ARBA00029843"/>
    </source>
</evidence>
<feature type="domain" description="PH" evidence="13">
    <location>
        <begin position="273"/>
        <end position="370"/>
    </location>
</feature>
<dbReference type="InterPro" id="IPR048065">
    <property type="entry name" value="ATG26_PH_GRAM2"/>
</dbReference>
<evidence type="ECO:0000259" key="13">
    <source>
        <dbReference type="PROSITE" id="PS50003"/>
    </source>
</evidence>
<accession>A0ABR1YF98</accession>
<evidence type="ECO:0000256" key="7">
    <source>
        <dbReference type="ARBA" id="ARBA00022679"/>
    </source>
</evidence>
<dbReference type="InterPro" id="IPR004182">
    <property type="entry name" value="GRAM"/>
</dbReference>
<dbReference type="Pfam" id="PF02893">
    <property type="entry name" value="GRAM"/>
    <property type="match status" value="2"/>
</dbReference>
<keyword evidence="6" id="KW-0328">Glycosyltransferase</keyword>
<evidence type="ECO:0000256" key="2">
    <source>
        <dbReference type="ARBA" id="ARBA00004496"/>
    </source>
</evidence>
<dbReference type="PROSITE" id="PS50003">
    <property type="entry name" value="PH_DOMAIN"/>
    <property type="match status" value="1"/>
</dbReference>
<feature type="compositionally biased region" description="Basic and acidic residues" evidence="12">
    <location>
        <begin position="90"/>
        <end position="114"/>
    </location>
</feature>
<comment type="similarity">
    <text evidence="3">Belongs to the glycosyltransferase 28 family.</text>
</comment>
<dbReference type="InterPro" id="IPR001849">
    <property type="entry name" value="PH_domain"/>
</dbReference>
<keyword evidence="15" id="KW-1185">Reference proteome</keyword>
<keyword evidence="7" id="KW-0808">Transferase</keyword>
<dbReference type="InterPro" id="IPR004276">
    <property type="entry name" value="GlycoTrans_28_N"/>
</dbReference>
<feature type="compositionally biased region" description="Polar residues" evidence="12">
    <location>
        <begin position="473"/>
        <end position="484"/>
    </location>
</feature>
<dbReference type="InterPro" id="IPR050426">
    <property type="entry name" value="Glycosyltransferase_28"/>
</dbReference>
<sequence>MASSEYIVGDSPSRKAARKPREPRRISFEIPERLRHGDDEDEDVSAPKTNDPRYAHRSVFDLIARAGSVANIKSRFSHDELSESEDEDMAWMKRSGERPRDLATDGANESKAHAPDTSQRKHRSALSNSKILRPITKLRHRPTKDRGTTAPDDAMSSSQILPERPAKDDQHSTNKEEEQSMSRQMKAKAGLEASALGSDLRKVHSSFDGGTSSEKGTEELSHRLMEIFQLTEREEVISEFPCWLLQTVLLQGYLYITQKHICFYAYLPKKTSEVTKSGYLAKRGRTMWNRAWFILKGDVLAYYNNPSDLYFPRGRINLRYAISANLIEPKDKGKEALEFSVTTNQRTYEFRADSAASAKEWVKLLQKVIFKSHNDGDSVKIAIPLASIMDIEENRVLEDAETIKIRAVGDEYAIDEYYFSFFGFGQEAMNVMRIMVEGSKADQKVDSSPGSMEKAARAPSVPGTPHSRKSCSPVRSTLFQPQRTPDSRASGESSRSSFDAKRRKSSEQIRSSLERGRRAFTKPQDKTAAGGPTVERPALSPISSNPRDSAASYALENETESSLAVQSLNDTDTSASQILNRSDVFHQNEHTYSQRRLSQSSLEYGKDSQDTARSTDTDKEARPRPLTEHTASTARTRTSIQNSKELPTDSQIQDEKLQVSASGYGLSGIVNAGTYPFQKASGFAGYIKKRSRHMGTILASESMGYYEKVSGMWTGGKKHYTDQGLAADDNLREIVDDEDAILDNERFRKHFALPETEKLRAVFFCHLWRVLPQYGKIYLSDKYFCFRSLLVGTRTKLVLPIKDIENVNKEKSFRLAYRGLVIVVRGHEEVFFDFSQGDVRDDCAVTLHRMLEQAKYLQTSGILSEDNLLQAEAAKAEHELLQQARKDIPTDKQPTVPQHIDELGTTYIVTERTLNATTDTSVQAPVIFDDPHASILDFKPPEPLRMTCLTIGSRGDVQPYIALCKGLLAEGHKPRIVTHSEFEGWVRSHGIDFAPVAGNPAELMRLCVETGMFTPTFLTKAHFMFRGWLSSLLETAWEGCQGTDILIESPSTMAGVHIAEALEIPYFRAFTMPWTRTRAYPHAFAVRDHKMGGTYNFLTYVLFEEVFWKATSWQINSWRRKKLGLHATTLKRLQLNKIPFMYNFSPSVVVPPLDYSDWIRVTGYWFLDESSGWVPPKDLTDFIKKAREDGKKLVYIGFGSIVVEDPKAMTKSVIDAVLKADVRCILSKGWSDRLDNKAATTQPEVPLPPEIHQISAAPHDWLFRQIDAAAHHGGAGTTGASLRAGIPTIIKPFFGDQFFFASRVEDLRVGMYIKKLNTSILSRALWRATRDERMITKARVLGEQIRKEDGVGTAIKTIYRDLEYAKSLIKRGARRDKDAPPGSAGVDHHQPDSADEAEEEWTFVEDDSDPELRKLAGDLALDPSGATKEAPTDAAVARKWEQLVEQQQQERSAASGGDANTLKEKGSVDKMKGASKRA</sequence>
<dbReference type="Pfam" id="PF00169">
    <property type="entry name" value="PH"/>
    <property type="match status" value="1"/>
</dbReference>